<dbReference type="AlphaFoldDB" id="A0A3A8NTW8"/>
<feature type="domain" description="FecR protein" evidence="3">
    <location>
        <begin position="116"/>
        <end position="225"/>
    </location>
</feature>
<feature type="transmembrane region" description="Helical" evidence="2">
    <location>
        <begin position="67"/>
        <end position="87"/>
    </location>
</feature>
<dbReference type="EMBL" id="RAWG01000007">
    <property type="protein sequence ID" value="RKH47678.1"/>
    <property type="molecule type" value="Genomic_DNA"/>
</dbReference>
<name>A0A3A8NTW8_9BACT</name>
<evidence type="ECO:0000259" key="3">
    <source>
        <dbReference type="Pfam" id="PF04773"/>
    </source>
</evidence>
<comment type="caution">
    <text evidence="4">The sequence shown here is derived from an EMBL/GenBank/DDBJ whole genome shotgun (WGS) entry which is preliminary data.</text>
</comment>
<keyword evidence="5" id="KW-1185">Reference proteome</keyword>
<reference evidence="5" key="1">
    <citation type="submission" date="2018-09" db="EMBL/GenBank/DDBJ databases">
        <authorList>
            <person name="Livingstone P.G."/>
            <person name="Whitworth D.E."/>
        </authorList>
    </citation>
    <scope>NUCLEOTIDE SEQUENCE [LARGE SCALE GENOMIC DNA]</scope>
    <source>
        <strain evidence="5">CA040B</strain>
    </source>
</reference>
<protein>
    <recommendedName>
        <fullName evidence="3">FecR protein domain-containing protein</fullName>
    </recommendedName>
</protein>
<keyword evidence="2" id="KW-0812">Transmembrane</keyword>
<dbReference type="Pfam" id="PF04773">
    <property type="entry name" value="FecR"/>
    <property type="match status" value="1"/>
</dbReference>
<evidence type="ECO:0000313" key="4">
    <source>
        <dbReference type="EMBL" id="RKH47678.1"/>
    </source>
</evidence>
<sequence>MQRLLRRVPQPAPGRGGFPPGRGQEARVLALHDLLRAQRGAGDAEGQASPRRARGGRRCSVKRQRTTWAVLLAGLLPGLAFGAIGRVDVLEGTATRLPEGGVAQPLAVGADVEVKDTLEVGPKSNLKLTLNDGSVLMVGEGSRLFISEADFEGQDRKGFVAKLGLGKVWASVKKALAGSQAKFEVETDRAVAGVRGTRFRVDAAAPKVMGALSPRTLVQVSEGNVQVTARLPVKPGEAKKAKPGERTEVPGPHEVTLEQWTEKFIQLQANDQVVVDAELGRPQVGDLDRKVAGDAFGKFVQRNQDPKTP</sequence>
<organism evidence="4 5">
    <name type="scientific">Corallococcus sicarius</name>
    <dbReference type="NCBI Taxonomy" id="2316726"/>
    <lineage>
        <taxon>Bacteria</taxon>
        <taxon>Pseudomonadati</taxon>
        <taxon>Myxococcota</taxon>
        <taxon>Myxococcia</taxon>
        <taxon>Myxococcales</taxon>
        <taxon>Cystobacterineae</taxon>
        <taxon>Myxococcaceae</taxon>
        <taxon>Corallococcus</taxon>
    </lineage>
</organism>
<evidence type="ECO:0000256" key="1">
    <source>
        <dbReference type="SAM" id="MobiDB-lite"/>
    </source>
</evidence>
<proteinExistence type="predicted"/>
<dbReference type="PANTHER" id="PTHR38731">
    <property type="entry name" value="LIPL45-RELATED LIPOPROTEIN-RELATED"/>
    <property type="match status" value="1"/>
</dbReference>
<dbReference type="InterPro" id="IPR006860">
    <property type="entry name" value="FecR"/>
</dbReference>
<feature type="region of interest" description="Disordered" evidence="1">
    <location>
        <begin position="1"/>
        <end position="23"/>
    </location>
</feature>
<evidence type="ECO:0000313" key="5">
    <source>
        <dbReference type="Proteomes" id="UP000273405"/>
    </source>
</evidence>
<dbReference type="PANTHER" id="PTHR38731:SF1">
    <property type="entry name" value="FECR PROTEIN DOMAIN-CONTAINING PROTEIN"/>
    <property type="match status" value="1"/>
</dbReference>
<feature type="region of interest" description="Disordered" evidence="1">
    <location>
        <begin position="39"/>
        <end position="59"/>
    </location>
</feature>
<evidence type="ECO:0000256" key="2">
    <source>
        <dbReference type="SAM" id="Phobius"/>
    </source>
</evidence>
<keyword evidence="2" id="KW-1133">Transmembrane helix</keyword>
<dbReference type="Gene3D" id="2.60.120.1440">
    <property type="match status" value="1"/>
</dbReference>
<dbReference type="Proteomes" id="UP000273405">
    <property type="component" value="Unassembled WGS sequence"/>
</dbReference>
<keyword evidence="2" id="KW-0472">Membrane</keyword>
<accession>A0A3A8NTW8</accession>
<gene>
    <name evidence="4" type="ORF">D7X12_02115</name>
</gene>